<reference evidence="2" key="2">
    <citation type="submission" date="2020-05" db="UniProtKB">
        <authorList>
            <consortium name="EnsemblMetazoa"/>
        </authorList>
    </citation>
    <scope>IDENTIFICATION</scope>
    <source>
        <strain evidence="2">wikel</strain>
    </source>
</reference>
<name>A0A1S4LH76_IXOSC</name>
<evidence type="ECO:0000313" key="3">
    <source>
        <dbReference type="Proteomes" id="UP000001555"/>
    </source>
</evidence>
<evidence type="ECO:0000313" key="2">
    <source>
        <dbReference type="EnsemblMetazoa" id="ISCW013977-PA"/>
    </source>
</evidence>
<dbReference type="EnsemblMetazoa" id="ISCW013977-RA">
    <property type="protein sequence ID" value="ISCW013977-PA"/>
    <property type="gene ID" value="ISCW013977"/>
</dbReference>
<dbReference type="InParanoid" id="A0A1S4LH76"/>
<accession>A0A1S4LH76</accession>
<reference evidence="3" key="1">
    <citation type="submission" date="2008-03" db="EMBL/GenBank/DDBJ databases">
        <title>Annotation of Ixodes scapularis.</title>
        <authorList>
            <consortium name="Ixodes scapularis Genome Project Consortium"/>
            <person name="Caler E."/>
            <person name="Hannick L.I."/>
            <person name="Bidwell S."/>
            <person name="Joardar V."/>
            <person name="Thiagarajan M."/>
            <person name="Amedeo P."/>
            <person name="Galinsky K.J."/>
            <person name="Schobel S."/>
            <person name="Inman J."/>
            <person name="Hostetler J."/>
            <person name="Miller J."/>
            <person name="Hammond M."/>
            <person name="Megy K."/>
            <person name="Lawson D."/>
            <person name="Kodira C."/>
            <person name="Sutton G."/>
            <person name="Meyer J."/>
            <person name="Hill C.A."/>
            <person name="Birren B."/>
            <person name="Nene V."/>
            <person name="Collins F."/>
            <person name="Alarcon-Chaidez F."/>
            <person name="Wikel S."/>
            <person name="Strausberg R."/>
        </authorList>
    </citation>
    <scope>NUCLEOTIDE SEQUENCE [LARGE SCALE GENOMIC DNA]</scope>
    <source>
        <strain evidence="3">Wikel</strain>
    </source>
</reference>
<sequence>KFFKEKRQIERTGRSRSRHRNGKQQVRWLSKERSGSRPRACSRSRSASCKRN</sequence>
<evidence type="ECO:0000256" key="1">
    <source>
        <dbReference type="SAM" id="MobiDB-lite"/>
    </source>
</evidence>
<dbReference type="AlphaFoldDB" id="A0A1S4LH76"/>
<feature type="region of interest" description="Disordered" evidence="1">
    <location>
        <begin position="1"/>
        <end position="52"/>
    </location>
</feature>
<organism evidence="2 3">
    <name type="scientific">Ixodes scapularis</name>
    <name type="common">Black-legged tick</name>
    <name type="synonym">Deer tick</name>
    <dbReference type="NCBI Taxonomy" id="6945"/>
    <lineage>
        <taxon>Eukaryota</taxon>
        <taxon>Metazoa</taxon>
        <taxon>Ecdysozoa</taxon>
        <taxon>Arthropoda</taxon>
        <taxon>Chelicerata</taxon>
        <taxon>Arachnida</taxon>
        <taxon>Acari</taxon>
        <taxon>Parasitiformes</taxon>
        <taxon>Ixodida</taxon>
        <taxon>Ixodoidea</taxon>
        <taxon>Ixodidae</taxon>
        <taxon>Ixodinae</taxon>
        <taxon>Ixodes</taxon>
    </lineage>
</organism>
<proteinExistence type="predicted"/>
<protein>
    <submittedName>
        <fullName evidence="2">Uncharacterized protein</fullName>
    </submittedName>
</protein>
<dbReference type="VEuPathDB" id="VectorBase:ISCW013977"/>
<dbReference type="Proteomes" id="UP000001555">
    <property type="component" value="Unassembled WGS sequence"/>
</dbReference>
<keyword evidence="3" id="KW-1185">Reference proteome</keyword>
<feature type="compositionally biased region" description="Low complexity" evidence="1">
    <location>
        <begin position="37"/>
        <end position="52"/>
    </location>
</feature>
<feature type="compositionally biased region" description="Basic and acidic residues" evidence="1">
    <location>
        <begin position="1"/>
        <end position="13"/>
    </location>
</feature>
<dbReference type="EMBL" id="ABJB010319693">
    <property type="status" value="NOT_ANNOTATED_CDS"/>
    <property type="molecule type" value="Genomic_DNA"/>
</dbReference>